<keyword evidence="6" id="KW-0631">Potassium channel</keyword>
<dbReference type="PANTHER" id="PTHR12454:SF11">
    <property type="entry name" value="GH25683P"/>
    <property type="match status" value="1"/>
</dbReference>
<evidence type="ECO:0000256" key="4">
    <source>
        <dbReference type="ARBA" id="ARBA00022538"/>
    </source>
</evidence>
<evidence type="ECO:0000256" key="2">
    <source>
        <dbReference type="ARBA" id="ARBA00005766"/>
    </source>
</evidence>
<evidence type="ECO:0000256" key="1">
    <source>
        <dbReference type="ARBA" id="ARBA00004127"/>
    </source>
</evidence>
<accession>A0AAV6UTK3</accession>
<protein>
    <submittedName>
        <fullName evidence="13">Uncharacterized protein</fullName>
    </submittedName>
</protein>
<dbReference type="InterPro" id="IPR007866">
    <property type="entry name" value="TRIC_channel"/>
</dbReference>
<keyword evidence="10 12" id="KW-0472">Membrane</keyword>
<evidence type="ECO:0000313" key="13">
    <source>
        <dbReference type="EMBL" id="KAG8187686.1"/>
    </source>
</evidence>
<evidence type="ECO:0000256" key="5">
    <source>
        <dbReference type="ARBA" id="ARBA00022692"/>
    </source>
</evidence>
<gene>
    <name evidence="13" type="ORF">JTE90_025213</name>
</gene>
<dbReference type="EMBL" id="JAFNEN010000263">
    <property type="protein sequence ID" value="KAG8187686.1"/>
    <property type="molecule type" value="Genomic_DNA"/>
</dbReference>
<comment type="similarity">
    <text evidence="2">Belongs to the TMEM38 family.</text>
</comment>
<sequence length="307" mass="34568">MDPERFLEIANTVSKLHNSPYFIYFELANAIIMCMYVKDDLAAGAHLFSRKHPLCCYISCMVSIYGGPMLASFLLGEPILASFKNNNSLLLATAAWYATFYLPFDVGYKLFKFLPVKIILSVMKEVIRCKKVQDGVLHAIKIYPNSFIIAIIIGTVKGNGTAFLKPVERLLRGVWTPTSELMALSYPTKSCVAASLVFTLDKMTDLFAAPKSLIYLSVVCFFVYFKLSALLLGIMDPFQGRPVVWSEGRHFPERQEGICEEEGIVRTPLKSLGYIIRNKEAHICNAATKVNLVFPLYLIIENAFQDW</sequence>
<evidence type="ECO:0000256" key="7">
    <source>
        <dbReference type="ARBA" id="ARBA00022958"/>
    </source>
</evidence>
<evidence type="ECO:0000256" key="9">
    <source>
        <dbReference type="ARBA" id="ARBA00023065"/>
    </source>
</evidence>
<comment type="caution">
    <text evidence="13">The sequence shown here is derived from an EMBL/GenBank/DDBJ whole genome shotgun (WGS) entry which is preliminary data.</text>
</comment>
<dbReference type="PANTHER" id="PTHR12454">
    <property type="entry name" value="TRIMERIC INTRACELLULAR CATION CHANNEL"/>
    <property type="match status" value="1"/>
</dbReference>
<dbReference type="GO" id="GO:0042802">
    <property type="term" value="F:identical protein binding"/>
    <property type="evidence" value="ECO:0007669"/>
    <property type="project" value="InterPro"/>
</dbReference>
<reference evidence="13 14" key="1">
    <citation type="journal article" date="2022" name="Nat. Ecol. Evol.">
        <title>A masculinizing supergene underlies an exaggerated male reproductive morph in a spider.</title>
        <authorList>
            <person name="Hendrickx F."/>
            <person name="De Corte Z."/>
            <person name="Sonet G."/>
            <person name="Van Belleghem S.M."/>
            <person name="Kostlbacher S."/>
            <person name="Vangestel C."/>
        </authorList>
    </citation>
    <scope>NUCLEOTIDE SEQUENCE [LARGE SCALE GENOMIC DNA]</scope>
    <source>
        <strain evidence="13">W744_W776</strain>
    </source>
</reference>
<dbReference type="GO" id="GO:0012505">
    <property type="term" value="C:endomembrane system"/>
    <property type="evidence" value="ECO:0007669"/>
    <property type="project" value="UniProtKB-SubCell"/>
</dbReference>
<dbReference type="Pfam" id="PF05197">
    <property type="entry name" value="TRIC"/>
    <property type="match status" value="1"/>
</dbReference>
<evidence type="ECO:0000313" key="14">
    <source>
        <dbReference type="Proteomes" id="UP000827092"/>
    </source>
</evidence>
<keyword evidence="7" id="KW-0630">Potassium</keyword>
<dbReference type="AlphaFoldDB" id="A0AAV6UTK3"/>
<evidence type="ECO:0000256" key="3">
    <source>
        <dbReference type="ARBA" id="ARBA00022448"/>
    </source>
</evidence>
<evidence type="ECO:0000256" key="8">
    <source>
        <dbReference type="ARBA" id="ARBA00022989"/>
    </source>
</evidence>
<keyword evidence="5 12" id="KW-0812">Transmembrane</keyword>
<feature type="transmembrane region" description="Helical" evidence="12">
    <location>
        <begin position="20"/>
        <end position="37"/>
    </location>
</feature>
<dbReference type="GO" id="GO:0005267">
    <property type="term" value="F:potassium channel activity"/>
    <property type="evidence" value="ECO:0007669"/>
    <property type="project" value="UniProtKB-KW"/>
</dbReference>
<name>A0AAV6UTK3_9ARAC</name>
<proteinExistence type="inferred from homology"/>
<evidence type="ECO:0000256" key="12">
    <source>
        <dbReference type="SAM" id="Phobius"/>
    </source>
</evidence>
<feature type="transmembrane region" description="Helical" evidence="12">
    <location>
        <begin position="88"/>
        <end position="108"/>
    </location>
</feature>
<feature type="transmembrane region" description="Helical" evidence="12">
    <location>
        <begin position="213"/>
        <end position="235"/>
    </location>
</feature>
<dbReference type="Proteomes" id="UP000827092">
    <property type="component" value="Unassembled WGS sequence"/>
</dbReference>
<evidence type="ECO:0000256" key="6">
    <source>
        <dbReference type="ARBA" id="ARBA00022826"/>
    </source>
</evidence>
<comment type="subcellular location">
    <subcellularLocation>
        <location evidence="1">Endomembrane system</location>
        <topology evidence="1">Multi-pass membrane protein</topology>
    </subcellularLocation>
</comment>
<keyword evidence="3" id="KW-0813">Transport</keyword>
<keyword evidence="4" id="KW-0633">Potassium transport</keyword>
<keyword evidence="11" id="KW-0407">Ion channel</keyword>
<organism evidence="13 14">
    <name type="scientific">Oedothorax gibbosus</name>
    <dbReference type="NCBI Taxonomy" id="931172"/>
    <lineage>
        <taxon>Eukaryota</taxon>
        <taxon>Metazoa</taxon>
        <taxon>Ecdysozoa</taxon>
        <taxon>Arthropoda</taxon>
        <taxon>Chelicerata</taxon>
        <taxon>Arachnida</taxon>
        <taxon>Araneae</taxon>
        <taxon>Araneomorphae</taxon>
        <taxon>Entelegynae</taxon>
        <taxon>Araneoidea</taxon>
        <taxon>Linyphiidae</taxon>
        <taxon>Erigoninae</taxon>
        <taxon>Oedothorax</taxon>
    </lineage>
</organism>
<evidence type="ECO:0000256" key="10">
    <source>
        <dbReference type="ARBA" id="ARBA00023136"/>
    </source>
</evidence>
<feature type="transmembrane region" description="Helical" evidence="12">
    <location>
        <begin position="57"/>
        <end position="76"/>
    </location>
</feature>
<dbReference type="GO" id="GO:0016020">
    <property type="term" value="C:membrane"/>
    <property type="evidence" value="ECO:0007669"/>
    <property type="project" value="InterPro"/>
</dbReference>
<evidence type="ECO:0000256" key="11">
    <source>
        <dbReference type="ARBA" id="ARBA00023303"/>
    </source>
</evidence>
<keyword evidence="8 12" id="KW-1133">Transmembrane helix</keyword>
<keyword evidence="14" id="KW-1185">Reference proteome</keyword>
<keyword evidence="9" id="KW-0406">Ion transport</keyword>